<dbReference type="PROSITE" id="PS51192">
    <property type="entry name" value="HELICASE_ATP_BIND_1"/>
    <property type="match status" value="1"/>
</dbReference>
<keyword evidence="9" id="KW-0378">Hydrolase</keyword>
<comment type="similarity">
    <text evidence="2">Belongs to the DEAD box helicase family. DEAH subfamily.</text>
</comment>
<evidence type="ECO:0000256" key="3">
    <source>
        <dbReference type="ARBA" id="ARBA00012552"/>
    </source>
</evidence>
<dbReference type="Pfam" id="PF00567">
    <property type="entry name" value="TUDOR"/>
    <property type="match status" value="1"/>
</dbReference>
<dbReference type="Pfam" id="PF21010">
    <property type="entry name" value="HA2_C"/>
    <property type="match status" value="1"/>
</dbReference>
<dbReference type="GO" id="GO:0030154">
    <property type="term" value="P:cell differentiation"/>
    <property type="evidence" value="ECO:0007669"/>
    <property type="project" value="UniProtKB-KW"/>
</dbReference>
<dbReference type="OrthoDB" id="66977at2759"/>
<feature type="region of interest" description="Disordered" evidence="16">
    <location>
        <begin position="1"/>
        <end position="131"/>
    </location>
</feature>
<evidence type="ECO:0000256" key="6">
    <source>
        <dbReference type="ARBA" id="ARBA00022490"/>
    </source>
</evidence>
<dbReference type="PANTHER" id="PTHR18934">
    <property type="entry name" value="ATP-DEPENDENT RNA HELICASE"/>
    <property type="match status" value="1"/>
</dbReference>
<evidence type="ECO:0000256" key="5">
    <source>
        <dbReference type="ARBA" id="ARBA00022473"/>
    </source>
</evidence>
<evidence type="ECO:0000256" key="2">
    <source>
        <dbReference type="ARBA" id="ARBA00008792"/>
    </source>
</evidence>
<dbReference type="CDD" id="cd17917">
    <property type="entry name" value="DEXHc_RHA-like"/>
    <property type="match status" value="1"/>
</dbReference>
<dbReference type="EMBL" id="LNIX01000005">
    <property type="protein sequence ID" value="OXA55125.1"/>
    <property type="molecule type" value="Genomic_DNA"/>
</dbReference>
<evidence type="ECO:0000259" key="19">
    <source>
        <dbReference type="PROSITE" id="PS51194"/>
    </source>
</evidence>
<dbReference type="InterPro" id="IPR035437">
    <property type="entry name" value="SNase_OB-fold_sf"/>
</dbReference>
<keyword evidence="14" id="KW-0469">Meiosis</keyword>
<dbReference type="STRING" id="158441.A0A226EC26"/>
<dbReference type="GO" id="GO:0005737">
    <property type="term" value="C:cytoplasm"/>
    <property type="evidence" value="ECO:0007669"/>
    <property type="project" value="UniProtKB-SubCell"/>
</dbReference>
<feature type="compositionally biased region" description="Basic and acidic residues" evidence="16">
    <location>
        <begin position="53"/>
        <end position="63"/>
    </location>
</feature>
<gene>
    <name evidence="20" type="ORF">Fcan01_11069</name>
</gene>
<dbReference type="Gene3D" id="2.40.50.90">
    <property type="match status" value="1"/>
</dbReference>
<evidence type="ECO:0000256" key="12">
    <source>
        <dbReference type="ARBA" id="ARBA00022871"/>
    </source>
</evidence>
<reference evidence="20 21" key="1">
    <citation type="submission" date="2015-12" db="EMBL/GenBank/DDBJ databases">
        <title>The genome of Folsomia candida.</title>
        <authorList>
            <person name="Faddeeva A."/>
            <person name="Derks M.F."/>
            <person name="Anvar Y."/>
            <person name="Smit S."/>
            <person name="Van Straalen N."/>
            <person name="Roelofs D."/>
        </authorList>
    </citation>
    <scope>NUCLEOTIDE SEQUENCE [LARGE SCALE GENOMIC DNA]</scope>
    <source>
        <strain evidence="20 21">VU population</strain>
        <tissue evidence="20">Whole body</tissue>
    </source>
</reference>
<feature type="domain" description="Helicase C-terminal" evidence="19">
    <location>
        <begin position="516"/>
        <end position="703"/>
    </location>
</feature>
<dbReference type="GO" id="GO:0003724">
    <property type="term" value="F:RNA helicase activity"/>
    <property type="evidence" value="ECO:0007669"/>
    <property type="project" value="UniProtKB-EC"/>
</dbReference>
<evidence type="ECO:0000256" key="16">
    <source>
        <dbReference type="SAM" id="MobiDB-lite"/>
    </source>
</evidence>
<evidence type="ECO:0000256" key="9">
    <source>
        <dbReference type="ARBA" id="ARBA00022801"/>
    </source>
</evidence>
<evidence type="ECO:0000256" key="1">
    <source>
        <dbReference type="ARBA" id="ARBA00004496"/>
    </source>
</evidence>
<dbReference type="Pfam" id="PF00271">
    <property type="entry name" value="Helicase_C"/>
    <property type="match status" value="1"/>
</dbReference>
<dbReference type="GO" id="GO:0016787">
    <property type="term" value="F:hydrolase activity"/>
    <property type="evidence" value="ECO:0007669"/>
    <property type="project" value="UniProtKB-KW"/>
</dbReference>
<name>A0A226EC26_FOLCA</name>
<dbReference type="OMA" id="ETRLTYC"/>
<dbReference type="Gene3D" id="2.30.30.140">
    <property type="match status" value="1"/>
</dbReference>
<accession>A0A226EC26</accession>
<evidence type="ECO:0000313" key="20">
    <source>
        <dbReference type="EMBL" id="OXA55125.1"/>
    </source>
</evidence>
<comment type="catalytic activity">
    <reaction evidence="15">
        <text>ATP + H2O = ADP + phosphate + H(+)</text>
        <dbReference type="Rhea" id="RHEA:13065"/>
        <dbReference type="ChEBI" id="CHEBI:15377"/>
        <dbReference type="ChEBI" id="CHEBI:15378"/>
        <dbReference type="ChEBI" id="CHEBI:30616"/>
        <dbReference type="ChEBI" id="CHEBI:43474"/>
        <dbReference type="ChEBI" id="CHEBI:456216"/>
        <dbReference type="EC" id="3.6.4.13"/>
    </reaction>
</comment>
<dbReference type="PANTHER" id="PTHR18934:SF113">
    <property type="entry name" value="ATP-DEPENDENT RNA HELICASE TDRD9"/>
    <property type="match status" value="1"/>
</dbReference>
<evidence type="ECO:0000256" key="4">
    <source>
        <dbReference type="ARBA" id="ARBA00013352"/>
    </source>
</evidence>
<protein>
    <recommendedName>
        <fullName evidence="4">Probable ATP-dependent RNA helicase spindle-E</fullName>
        <ecNumber evidence="3">3.6.4.13</ecNumber>
    </recommendedName>
</protein>
<keyword evidence="10 20" id="KW-0347">Helicase</keyword>
<organism evidence="20 21">
    <name type="scientific">Folsomia candida</name>
    <name type="common">Springtail</name>
    <dbReference type="NCBI Taxonomy" id="158441"/>
    <lineage>
        <taxon>Eukaryota</taxon>
        <taxon>Metazoa</taxon>
        <taxon>Ecdysozoa</taxon>
        <taxon>Arthropoda</taxon>
        <taxon>Hexapoda</taxon>
        <taxon>Collembola</taxon>
        <taxon>Entomobryomorpha</taxon>
        <taxon>Isotomoidea</taxon>
        <taxon>Isotomidae</taxon>
        <taxon>Proisotominae</taxon>
        <taxon>Folsomia</taxon>
    </lineage>
</organism>
<dbReference type="InterPro" id="IPR007502">
    <property type="entry name" value="Helicase-assoc_dom"/>
</dbReference>
<dbReference type="Proteomes" id="UP000198287">
    <property type="component" value="Unassembled WGS sequence"/>
</dbReference>
<dbReference type="PROSITE" id="PS50304">
    <property type="entry name" value="TUDOR"/>
    <property type="match status" value="1"/>
</dbReference>
<dbReference type="SUPFAM" id="SSF63748">
    <property type="entry name" value="Tudor/PWWP/MBT"/>
    <property type="match status" value="1"/>
</dbReference>
<evidence type="ECO:0000256" key="10">
    <source>
        <dbReference type="ARBA" id="ARBA00022806"/>
    </source>
</evidence>
<comment type="subcellular location">
    <subcellularLocation>
        <location evidence="1">Cytoplasm</location>
    </subcellularLocation>
</comment>
<dbReference type="GO" id="GO:0031047">
    <property type="term" value="P:regulatory ncRNA-mediated gene silencing"/>
    <property type="evidence" value="ECO:0007669"/>
    <property type="project" value="UniProtKB-KW"/>
</dbReference>
<dbReference type="GO" id="GO:0003723">
    <property type="term" value="F:RNA binding"/>
    <property type="evidence" value="ECO:0007669"/>
    <property type="project" value="TreeGrafter"/>
</dbReference>
<evidence type="ECO:0000313" key="21">
    <source>
        <dbReference type="Proteomes" id="UP000198287"/>
    </source>
</evidence>
<evidence type="ECO:0000256" key="14">
    <source>
        <dbReference type="ARBA" id="ARBA00023254"/>
    </source>
</evidence>
<dbReference type="SMART" id="SM00487">
    <property type="entry name" value="DEXDc"/>
    <property type="match status" value="1"/>
</dbReference>
<proteinExistence type="inferred from homology"/>
<keyword evidence="8" id="KW-0221">Differentiation</keyword>
<dbReference type="Gene3D" id="3.40.50.300">
    <property type="entry name" value="P-loop containing nucleotide triphosphate hydrolases"/>
    <property type="match status" value="2"/>
</dbReference>
<dbReference type="GO" id="GO:0051321">
    <property type="term" value="P:meiotic cell cycle"/>
    <property type="evidence" value="ECO:0007669"/>
    <property type="project" value="UniProtKB-KW"/>
</dbReference>
<dbReference type="InterPro" id="IPR002999">
    <property type="entry name" value="Tudor"/>
</dbReference>
<evidence type="ECO:0000259" key="18">
    <source>
        <dbReference type="PROSITE" id="PS51192"/>
    </source>
</evidence>
<dbReference type="EC" id="3.6.4.13" evidence="3"/>
<keyword evidence="7" id="KW-0547">Nucleotide-binding</keyword>
<dbReference type="GO" id="GO:0007283">
    <property type="term" value="P:spermatogenesis"/>
    <property type="evidence" value="ECO:0007669"/>
    <property type="project" value="UniProtKB-KW"/>
</dbReference>
<dbReference type="Gene3D" id="1.20.120.1080">
    <property type="match status" value="1"/>
</dbReference>
<dbReference type="CDD" id="cd18791">
    <property type="entry name" value="SF2_C_RHA"/>
    <property type="match status" value="1"/>
</dbReference>
<dbReference type="InterPro" id="IPR011545">
    <property type="entry name" value="DEAD/DEAH_box_helicase_dom"/>
</dbReference>
<dbReference type="InterPro" id="IPR001650">
    <property type="entry name" value="Helicase_C-like"/>
</dbReference>
<dbReference type="SMART" id="SM00490">
    <property type="entry name" value="HELICc"/>
    <property type="match status" value="1"/>
</dbReference>
<comment type="caution">
    <text evidence="20">The sequence shown here is derived from an EMBL/GenBank/DDBJ whole genome shotgun (WGS) entry which is preliminary data.</text>
</comment>
<keyword evidence="6" id="KW-0963">Cytoplasm</keyword>
<dbReference type="InterPro" id="IPR027417">
    <property type="entry name" value="P-loop_NTPase"/>
</dbReference>
<keyword evidence="21" id="KW-1185">Reference proteome</keyword>
<feature type="domain" description="Tudor" evidence="17">
    <location>
        <begin position="1120"/>
        <end position="1181"/>
    </location>
</feature>
<keyword evidence="12" id="KW-0744">Spermatogenesis</keyword>
<dbReference type="SUPFAM" id="SSF52540">
    <property type="entry name" value="P-loop containing nucleoside triphosphate hydrolases"/>
    <property type="match status" value="1"/>
</dbReference>
<feature type="compositionally biased region" description="Low complexity" evidence="16">
    <location>
        <begin position="92"/>
        <end position="102"/>
    </location>
</feature>
<dbReference type="PROSITE" id="PS51194">
    <property type="entry name" value="HELICASE_CTER"/>
    <property type="match status" value="1"/>
</dbReference>
<evidence type="ECO:0000256" key="15">
    <source>
        <dbReference type="ARBA" id="ARBA00047984"/>
    </source>
</evidence>
<evidence type="ECO:0000256" key="13">
    <source>
        <dbReference type="ARBA" id="ARBA00023158"/>
    </source>
</evidence>
<evidence type="ECO:0000256" key="11">
    <source>
        <dbReference type="ARBA" id="ARBA00022840"/>
    </source>
</evidence>
<dbReference type="SMART" id="SM00847">
    <property type="entry name" value="HA2"/>
    <property type="match status" value="1"/>
</dbReference>
<feature type="domain" description="Helicase ATP-binding" evidence="18">
    <location>
        <begin position="276"/>
        <end position="447"/>
    </location>
</feature>
<evidence type="ECO:0000259" key="17">
    <source>
        <dbReference type="PROSITE" id="PS50304"/>
    </source>
</evidence>
<keyword evidence="5" id="KW-0217">Developmental protein</keyword>
<keyword evidence="13" id="KW-0943">RNA-mediated gene silencing</keyword>
<evidence type="ECO:0000256" key="7">
    <source>
        <dbReference type="ARBA" id="ARBA00022741"/>
    </source>
</evidence>
<sequence>METDPIIIKVEQISQSGDREVNQSDPEPVLSQSDNEPGVHECVDAEELTADDETLRKRPHWQEPVDDEEEGPVRIKIRKAADLFEPPEGDDSSTNTSTSSSSEQVIPTPVTKVGEITTPPPSPTSSSVSSNLDDDWLGVSRPSASIANAFEFSSTAILSNHDVDHYDLKDETKYHKNCSGPKLRIPPVAHYNAHDPDDEVKYIAENKAKTKQFICDHDKIRAAEAELDPESEECDKGEISLDCGIQRRKVYEKYDFTSRPISTAQLAINSAKEKVLTAIENHRVVIIDGFTGCGKTTQIPQFILDQHYELNKDCNIVVTQPRKIAAISVAQRVCEERNWKIGQVVGYQVAKDVKRDNMDTKLTYMTTGTLLEKLITTKSFHNLTHIIVDEVHERDLPSDLLLLVMKKILLDDVEGNNKNVKLILMSATIDSAKFSTYFPILVGRSDIEEAPIIKIPHTFRHCIEEYFLDDMPSYRNDVLNTMGEVCQEKPSIPKELYDVAVECIVNLDQHDPAIPKKEETMEDVENRHKKMRGSVLVFLPGMENIDRLSRLLTERNKSDLENDPDTKDNHDFHLWDIIPLHSKITADERKRVFERPRPFFRKIILSTNIAESSITVPDVAYVIDFCLTKSVCIEPDTSFTTLRVMWASVNQCIQRKGRTGRVCDGKVFRLVTREFFSKLPRNAEPEMKRSNLETVVLSLKKLSLGTPKELLSMALDPPDLSGIERAVATLKELGALTIMSSTRSDGRPYYDTCDGDLTYLGSIMCDLPIHQQCTRLIMLGYCFGVMKEAIIIAATLSVKNPFCTPFIRSLKPYLSRLNYSKETCSDLFTVYHVYMHWCKQFADNTTYNATDGIGIDLRKNRATSNERLWERGASVQLSALREIKATVDLITERLEMRGLLCTDNSLADEDKTASSDGLGKDAGIMLKLAIAGAFYPNYFQSKCSNAKSYERNKSREVGGHDLCNTVLFTGFPTGHDGRVYAKFISDYLSFGMNVPAIRFDGKKVFATFDPHQEKMGHMSKGIYLGVKRRQNRDYLQIPLTSATLEEKILKDWEQKLKMRIFRPCPAQIELPRVNCSRLQIRVVHVENPGQFWINYFHNVAAMEEMGDRINQELVHMPVHISRVVPKAFYLAPFQGRYYRAKIILAFPNAMDDSLVFFVDYGNMAWVRTSTLLDFSPSMVAKGYDKVPCLAVECRLAKMKPASIYGAVWHGRAITELKIFSENAPFLFIEVYSVSNSTVAGALIGHDHSGVEQNFNRRLVDFLGLAQTCEENALSEFNRKVRNHINHLDSEEIDAHNKQQIGDDLDFDFVQSSMNKTQYTPTILSGPFSPLELSFRQLCQSSNTKKVKIDGNSVNSIVLESEPNAPISRFMVASTIDVQDSTGDIMARDTTIMPPLPGMLPLMAMLFSPKMELRVDIRQTTYTGVLCGLGPTPGQDDIPIYMDHDLELIFDTEIRDDDIDTINNIRYLMNLILRDKNSRSSVSSSTLSNYQKSVRAELLKLLQTQRRPVEEVSTLEEYAWNQIDERLLMHSSKSFKYQAGDIFAPHDKVKLKDDTVRNWRWEFAV</sequence>
<dbReference type="GO" id="GO:0005524">
    <property type="term" value="F:ATP binding"/>
    <property type="evidence" value="ECO:0007669"/>
    <property type="project" value="UniProtKB-KW"/>
</dbReference>
<evidence type="ECO:0000256" key="8">
    <source>
        <dbReference type="ARBA" id="ARBA00022782"/>
    </source>
</evidence>
<keyword evidence="11" id="KW-0067">ATP-binding</keyword>
<dbReference type="Pfam" id="PF00270">
    <property type="entry name" value="DEAD"/>
    <property type="match status" value="1"/>
</dbReference>
<dbReference type="InterPro" id="IPR014001">
    <property type="entry name" value="Helicase_ATP-bd"/>
</dbReference>